<comment type="caution">
    <text evidence="3">The sequence shown here is derived from an EMBL/GenBank/DDBJ whole genome shotgun (WGS) entry which is preliminary data.</text>
</comment>
<comment type="catalytic activity">
    <reaction evidence="2">
        <text>1D-myo-inositol hexakisphosphate + ATP = 1-diphospho-1D-myo-inositol 2,3,4,5,6-pentakisphosphate + ADP</text>
        <dbReference type="Rhea" id="RHEA:37459"/>
        <dbReference type="ChEBI" id="CHEBI:30616"/>
        <dbReference type="ChEBI" id="CHEBI:58130"/>
        <dbReference type="ChEBI" id="CHEBI:74946"/>
        <dbReference type="ChEBI" id="CHEBI:456216"/>
        <dbReference type="EC" id="2.7.4.24"/>
    </reaction>
    <physiologicalReaction direction="left-to-right" evidence="2">
        <dbReference type="Rhea" id="RHEA:37460"/>
    </physiologicalReaction>
</comment>
<evidence type="ECO:0000256" key="1">
    <source>
        <dbReference type="ARBA" id="ARBA00033696"/>
    </source>
</evidence>
<dbReference type="PANTHER" id="PTHR12750">
    <property type="entry name" value="DIPHOSPHOINOSITOL PENTAKISPHOSPHATE KINASE"/>
    <property type="match status" value="1"/>
</dbReference>
<dbReference type="EMBL" id="JBBWWR010000007">
    <property type="protein sequence ID" value="KAK8964521.1"/>
    <property type="molecule type" value="Genomic_DNA"/>
</dbReference>
<keyword evidence="4" id="KW-1185">Reference proteome</keyword>
<proteinExistence type="predicted"/>
<accession>A0ABR2MLE1</accession>
<evidence type="ECO:0000256" key="2">
    <source>
        <dbReference type="ARBA" id="ARBA00034629"/>
    </source>
</evidence>
<evidence type="ECO:0000313" key="4">
    <source>
        <dbReference type="Proteomes" id="UP001412067"/>
    </source>
</evidence>
<gene>
    <name evidence="3" type="ORF">KSP40_PGU005719</name>
</gene>
<protein>
    <submittedName>
        <fullName evidence="3">Uncharacterized protein</fullName>
    </submittedName>
</protein>
<sequence length="234" mass="26436">MAYIYCSAAATPSPPPPKALAPHNLRSTIQPRPLSDNLAMVPARNAAMMPLPGSFSHGRASSSRESCWLLNFLLNLLEPWNCLTPGDALLNPLTVPASSWVANTVNFFRRVAWAKIGHVLDRGPDRTCFPLSIYVKYIESHIHSLMNVLRYCNLDESLQEEDSLVCHSALERLFKTRELDYMSYIVLRMFENTETAEAFPRVEDVLGINPELTSETAPFNFAFERLFPVRNVQH</sequence>
<dbReference type="PANTHER" id="PTHR12750:SF9">
    <property type="entry name" value="INOSITOL HEXAKISPHOSPHATE AND DIPHOSPHOINOSITOL-PENTAKISPHOSPHATE KINASE"/>
    <property type="match status" value="1"/>
</dbReference>
<name>A0ABR2MLE1_9ASPA</name>
<dbReference type="InterPro" id="IPR037446">
    <property type="entry name" value="His_Pase_VIP1"/>
</dbReference>
<comment type="catalytic activity">
    <reaction evidence="1">
        <text>5-diphospho-1D-myo-inositol 1,2,3,4,6-pentakisphosphate + ATP + H(+) = 1,5-bis(diphospho)-1D-myo-inositol 2,3,4,6-tetrakisphosphate + ADP</text>
        <dbReference type="Rhea" id="RHEA:10276"/>
        <dbReference type="ChEBI" id="CHEBI:15378"/>
        <dbReference type="ChEBI" id="CHEBI:30616"/>
        <dbReference type="ChEBI" id="CHEBI:58628"/>
        <dbReference type="ChEBI" id="CHEBI:77983"/>
        <dbReference type="ChEBI" id="CHEBI:456216"/>
        <dbReference type="EC" id="2.7.4.24"/>
    </reaction>
    <physiologicalReaction direction="left-to-right" evidence="1">
        <dbReference type="Rhea" id="RHEA:10277"/>
    </physiologicalReaction>
</comment>
<reference evidence="3 4" key="1">
    <citation type="journal article" date="2022" name="Nat. Plants">
        <title>Genomes of leafy and leafless Platanthera orchids illuminate the evolution of mycoheterotrophy.</title>
        <authorList>
            <person name="Li M.H."/>
            <person name="Liu K.W."/>
            <person name="Li Z."/>
            <person name="Lu H.C."/>
            <person name="Ye Q.L."/>
            <person name="Zhang D."/>
            <person name="Wang J.Y."/>
            <person name="Li Y.F."/>
            <person name="Zhong Z.M."/>
            <person name="Liu X."/>
            <person name="Yu X."/>
            <person name="Liu D.K."/>
            <person name="Tu X.D."/>
            <person name="Liu B."/>
            <person name="Hao Y."/>
            <person name="Liao X.Y."/>
            <person name="Jiang Y.T."/>
            <person name="Sun W.H."/>
            <person name="Chen J."/>
            <person name="Chen Y.Q."/>
            <person name="Ai Y."/>
            <person name="Zhai J.W."/>
            <person name="Wu S.S."/>
            <person name="Zhou Z."/>
            <person name="Hsiao Y.Y."/>
            <person name="Wu W.L."/>
            <person name="Chen Y.Y."/>
            <person name="Lin Y.F."/>
            <person name="Hsu J.L."/>
            <person name="Li C.Y."/>
            <person name="Wang Z.W."/>
            <person name="Zhao X."/>
            <person name="Zhong W.Y."/>
            <person name="Ma X.K."/>
            <person name="Ma L."/>
            <person name="Huang J."/>
            <person name="Chen G.Z."/>
            <person name="Huang M.Z."/>
            <person name="Huang L."/>
            <person name="Peng D.H."/>
            <person name="Luo Y.B."/>
            <person name="Zou S.Q."/>
            <person name="Chen S.P."/>
            <person name="Lan S."/>
            <person name="Tsai W.C."/>
            <person name="Van de Peer Y."/>
            <person name="Liu Z.J."/>
        </authorList>
    </citation>
    <scope>NUCLEOTIDE SEQUENCE [LARGE SCALE GENOMIC DNA]</scope>
    <source>
        <strain evidence="3">Lor288</strain>
    </source>
</reference>
<evidence type="ECO:0000313" key="3">
    <source>
        <dbReference type="EMBL" id="KAK8964521.1"/>
    </source>
</evidence>
<organism evidence="3 4">
    <name type="scientific">Platanthera guangdongensis</name>
    <dbReference type="NCBI Taxonomy" id="2320717"/>
    <lineage>
        <taxon>Eukaryota</taxon>
        <taxon>Viridiplantae</taxon>
        <taxon>Streptophyta</taxon>
        <taxon>Embryophyta</taxon>
        <taxon>Tracheophyta</taxon>
        <taxon>Spermatophyta</taxon>
        <taxon>Magnoliopsida</taxon>
        <taxon>Liliopsida</taxon>
        <taxon>Asparagales</taxon>
        <taxon>Orchidaceae</taxon>
        <taxon>Orchidoideae</taxon>
        <taxon>Orchideae</taxon>
        <taxon>Orchidinae</taxon>
        <taxon>Platanthera</taxon>
    </lineage>
</organism>
<dbReference type="Proteomes" id="UP001412067">
    <property type="component" value="Unassembled WGS sequence"/>
</dbReference>